<dbReference type="InterPro" id="IPR045584">
    <property type="entry name" value="Pilin-like"/>
</dbReference>
<feature type="transmembrane region" description="Helical" evidence="1">
    <location>
        <begin position="6"/>
        <end position="30"/>
    </location>
</feature>
<evidence type="ECO:0000313" key="3">
    <source>
        <dbReference type="Proteomes" id="UP000006034"/>
    </source>
</evidence>
<evidence type="ECO:0000313" key="2">
    <source>
        <dbReference type="EMBL" id="EPC05936.1"/>
    </source>
</evidence>
<dbReference type="SUPFAM" id="SSF54523">
    <property type="entry name" value="Pili subunits"/>
    <property type="match status" value="1"/>
</dbReference>
<reference evidence="2 3" key="2">
    <citation type="submission" date="2013-04" db="EMBL/GenBank/DDBJ databases">
        <title>The Genome Sequence of Bilophila wadsworthia 3_1_6.</title>
        <authorList>
            <consortium name="The Broad Institute Genomics Platform"/>
            <person name="Earl A."/>
            <person name="Ward D."/>
            <person name="Feldgarden M."/>
            <person name="Gevers D."/>
            <person name="Sibley C."/>
            <person name="Strauss J."/>
            <person name="Allen-Vercoe E."/>
            <person name="Walker B."/>
            <person name="Young S."/>
            <person name="Zeng Q."/>
            <person name="Gargeya S."/>
            <person name="Fitzgerald M."/>
            <person name="Haas B."/>
            <person name="Abouelleil A."/>
            <person name="Allen A.W."/>
            <person name="Alvarado L."/>
            <person name="Arachchi H.M."/>
            <person name="Berlin A.M."/>
            <person name="Chapman S.B."/>
            <person name="Gainer-Dewar J."/>
            <person name="Goldberg J."/>
            <person name="Griggs A."/>
            <person name="Gujja S."/>
            <person name="Hansen M."/>
            <person name="Howarth C."/>
            <person name="Imamovic A."/>
            <person name="Ireland A."/>
            <person name="Larimer J."/>
            <person name="McCowan C."/>
            <person name="Murphy C."/>
            <person name="Pearson M."/>
            <person name="Poon T.W."/>
            <person name="Priest M."/>
            <person name="Roberts A."/>
            <person name="Saif S."/>
            <person name="Shea T."/>
            <person name="Sisk P."/>
            <person name="Sykes S."/>
            <person name="Wortman J."/>
            <person name="Nusbaum C."/>
            <person name="Birren B."/>
        </authorList>
    </citation>
    <scope>NUCLEOTIDE SEQUENCE [LARGE SCALE GENOMIC DNA]</scope>
    <source>
        <strain evidence="2 3">3_1_6</strain>
    </source>
</reference>
<dbReference type="AlphaFoldDB" id="S2KXC1"/>
<gene>
    <name evidence="2" type="ORF">HMPREF0179_05218</name>
</gene>
<name>S2KXC1_BILW3</name>
<dbReference type="HOGENOM" id="CLU_1243341_0_0_7"/>
<keyword evidence="1" id="KW-0472">Membrane</keyword>
<sequence length="222" mass="25084">MYGFTLVELLIAMTLTAVIGMVLFSTYSMVMDNGKTVRNRVLERESERVFWGILDNDIAGLCLIDDKRSTLPPLSREPIVPSDAFYRLTEKDKPQPSDDEVLLSFATSSHLADMPGTPLPGPVCVEYVLRNGNRSAAFIRRERAYCGVEGDFPWSELVLVRNVKSLEVALYSAKTQFVEDWPSPLPPGAVPEAIRFTLHREEEEQPELFVVPVFPRRSHVRN</sequence>
<dbReference type="STRING" id="563192.HMPREF0179_05218"/>
<keyword evidence="3" id="KW-1185">Reference proteome</keyword>
<organism evidence="2 3">
    <name type="scientific">Bilophila wadsworthia (strain 3_1_6)</name>
    <dbReference type="NCBI Taxonomy" id="563192"/>
    <lineage>
        <taxon>Bacteria</taxon>
        <taxon>Pseudomonadati</taxon>
        <taxon>Thermodesulfobacteriota</taxon>
        <taxon>Desulfovibrionia</taxon>
        <taxon>Desulfovibrionales</taxon>
        <taxon>Desulfovibrionaceae</taxon>
        <taxon>Bilophila</taxon>
    </lineage>
</organism>
<dbReference type="InterPro" id="IPR012902">
    <property type="entry name" value="N_methyl_site"/>
</dbReference>
<dbReference type="Proteomes" id="UP000006034">
    <property type="component" value="Unassembled WGS sequence"/>
</dbReference>
<keyword evidence="1" id="KW-0812">Transmembrane</keyword>
<protein>
    <submittedName>
        <fullName evidence="2">Prepilin-type N-terminal cleavage/methylation domain-containing protein</fullName>
    </submittedName>
</protein>
<evidence type="ECO:0000256" key="1">
    <source>
        <dbReference type="SAM" id="Phobius"/>
    </source>
</evidence>
<dbReference type="EMBL" id="ADCP02000001">
    <property type="protein sequence ID" value="EPC05936.1"/>
    <property type="molecule type" value="Genomic_DNA"/>
</dbReference>
<keyword evidence="1" id="KW-1133">Transmembrane helix</keyword>
<reference evidence="2 3" key="1">
    <citation type="submission" date="2010-10" db="EMBL/GenBank/DDBJ databases">
        <authorList>
            <consortium name="The Broad Institute Genome Sequencing Platform"/>
            <person name="Ward D."/>
            <person name="Earl A."/>
            <person name="Feldgarden M."/>
            <person name="Young S.K."/>
            <person name="Gargeya S."/>
            <person name="Zeng Q."/>
            <person name="Alvarado L."/>
            <person name="Berlin A."/>
            <person name="Bochicchio J."/>
            <person name="Chapman S.B."/>
            <person name="Chen Z."/>
            <person name="Freedman E."/>
            <person name="Gellesch M."/>
            <person name="Goldberg J."/>
            <person name="Griggs A."/>
            <person name="Gujja S."/>
            <person name="Heilman E."/>
            <person name="Heiman D."/>
            <person name="Howarth C."/>
            <person name="Mehta T."/>
            <person name="Neiman D."/>
            <person name="Pearson M."/>
            <person name="Roberts A."/>
            <person name="Saif S."/>
            <person name="Shea T."/>
            <person name="Shenoy N."/>
            <person name="Sisk P."/>
            <person name="Stolte C."/>
            <person name="Sykes S."/>
            <person name="White J."/>
            <person name="Yandava C."/>
            <person name="Allen-Vercoe E."/>
            <person name="Sibley C."/>
            <person name="Ambrose C.E."/>
            <person name="Strauss J."/>
            <person name="Daigneault M."/>
            <person name="Haas B."/>
            <person name="Nusbaum C."/>
            <person name="Birren B."/>
        </authorList>
    </citation>
    <scope>NUCLEOTIDE SEQUENCE [LARGE SCALE GENOMIC DNA]</scope>
    <source>
        <strain evidence="2 3">3_1_6</strain>
    </source>
</reference>
<accession>S2KXC1</accession>
<dbReference type="Pfam" id="PF07963">
    <property type="entry name" value="N_methyl"/>
    <property type="match status" value="1"/>
</dbReference>
<dbReference type="NCBIfam" id="TIGR02532">
    <property type="entry name" value="IV_pilin_GFxxxE"/>
    <property type="match status" value="1"/>
</dbReference>
<comment type="caution">
    <text evidence="2">The sequence shown here is derived from an EMBL/GenBank/DDBJ whole genome shotgun (WGS) entry which is preliminary data.</text>
</comment>
<proteinExistence type="predicted"/>